<dbReference type="FunFam" id="2.60.120.10:FF:000005">
    <property type="entry name" value="Germin-like protein subfamily 1 member 8"/>
    <property type="match status" value="1"/>
</dbReference>
<feature type="disulfide bond" evidence="10">
    <location>
        <begin position="38"/>
        <end position="55"/>
    </location>
</feature>
<dbReference type="GO" id="GO:0048046">
    <property type="term" value="C:apoplast"/>
    <property type="evidence" value="ECO:0007669"/>
    <property type="project" value="UniProtKB-SubCell"/>
</dbReference>
<gene>
    <name evidence="13" type="ORF">AABB24_021848</name>
</gene>
<dbReference type="PRINTS" id="PR00325">
    <property type="entry name" value="GERMIN"/>
</dbReference>
<organism evidence="13 14">
    <name type="scientific">Solanum stoloniferum</name>
    <dbReference type="NCBI Taxonomy" id="62892"/>
    <lineage>
        <taxon>Eukaryota</taxon>
        <taxon>Viridiplantae</taxon>
        <taxon>Streptophyta</taxon>
        <taxon>Embryophyta</taxon>
        <taxon>Tracheophyta</taxon>
        <taxon>Spermatophyta</taxon>
        <taxon>Magnoliopsida</taxon>
        <taxon>eudicotyledons</taxon>
        <taxon>Gunneridae</taxon>
        <taxon>Pentapetalae</taxon>
        <taxon>asterids</taxon>
        <taxon>lamiids</taxon>
        <taxon>Solanales</taxon>
        <taxon>Solanaceae</taxon>
        <taxon>Solanoideae</taxon>
        <taxon>Solaneae</taxon>
        <taxon>Solanum</taxon>
    </lineage>
</organism>
<dbReference type="SMART" id="SM00835">
    <property type="entry name" value="Cupin_1"/>
    <property type="match status" value="1"/>
</dbReference>
<feature type="binding site" evidence="9">
    <location>
        <position position="124"/>
    </location>
    <ligand>
        <name>Mn(2+)</name>
        <dbReference type="ChEBI" id="CHEBI:29035"/>
    </ligand>
</feature>
<dbReference type="CDD" id="cd02241">
    <property type="entry name" value="cupin_OxOx"/>
    <property type="match status" value="1"/>
</dbReference>
<feature type="binding site" evidence="8">
    <location>
        <position position="119"/>
    </location>
    <ligand>
        <name>oxalate</name>
        <dbReference type="ChEBI" id="CHEBI:30623"/>
    </ligand>
</feature>
<evidence type="ECO:0000256" key="9">
    <source>
        <dbReference type="PIRSR" id="PIRSR601929-2"/>
    </source>
</evidence>
<feature type="non-terminal residue" evidence="13">
    <location>
        <position position="1"/>
    </location>
</feature>
<dbReference type="InterPro" id="IPR001929">
    <property type="entry name" value="Germin"/>
</dbReference>
<feature type="binding site" evidence="9">
    <location>
        <position position="117"/>
    </location>
    <ligand>
        <name>Mn(2+)</name>
        <dbReference type="ChEBI" id="CHEBI:29035"/>
    </ligand>
</feature>
<name>A0ABD2SWQ9_9SOLN</name>
<sequence>TNYITMSMWWFITSLVITAFICNFPAYAYDNNPLQDICVAVNDSQASVLVNGKICKDPKLATANDFYFSSLNFSRDVYPKYGIAVTIVGVKEMPGLNTLGISTSRVDIEPQSLFPFHTHPRATELITVLEGTLYVGFLVPDPVNFFKSRLFSKILNPGDVFVFPIGLIHFLYNVGHKKAVVFGSYNSQNPGLITIPSSIFASEPPIMDDILAKGFQLNKTEIAQLRKKFS</sequence>
<comment type="similarity">
    <text evidence="2 11">Belongs to the germin family.</text>
</comment>
<dbReference type="Proteomes" id="UP001627284">
    <property type="component" value="Unassembled WGS sequence"/>
</dbReference>
<dbReference type="GO" id="GO:0030145">
    <property type="term" value="F:manganese ion binding"/>
    <property type="evidence" value="ECO:0007669"/>
    <property type="project" value="UniProtKB-UniRule"/>
</dbReference>
<evidence type="ECO:0000256" key="8">
    <source>
        <dbReference type="PIRSR" id="PIRSR601929-1"/>
    </source>
</evidence>
<keyword evidence="3 11" id="KW-0052">Apoplast</keyword>
<feature type="signal peptide" evidence="11">
    <location>
        <begin position="1"/>
        <end position="28"/>
    </location>
</feature>
<accession>A0ABD2SWQ9</accession>
<keyword evidence="7 8" id="KW-0464">Manganese</keyword>
<evidence type="ECO:0000259" key="12">
    <source>
        <dbReference type="SMART" id="SM00835"/>
    </source>
</evidence>
<feature type="binding site" evidence="8">
    <location>
        <position position="124"/>
    </location>
    <ligand>
        <name>oxalate</name>
        <dbReference type="ChEBI" id="CHEBI:30623"/>
    </ligand>
</feature>
<dbReference type="Pfam" id="PF00190">
    <property type="entry name" value="Cupin_1"/>
    <property type="match status" value="1"/>
</dbReference>
<feature type="binding site" evidence="9">
    <location>
        <position position="169"/>
    </location>
    <ligand>
        <name>Mn(2+)</name>
        <dbReference type="ChEBI" id="CHEBI:29035"/>
    </ligand>
</feature>
<dbReference type="SUPFAM" id="SSF51182">
    <property type="entry name" value="RmlC-like cupins"/>
    <property type="match status" value="1"/>
</dbReference>
<dbReference type="InterPro" id="IPR011051">
    <property type="entry name" value="RmlC_Cupin_sf"/>
</dbReference>
<feature type="binding site" evidence="9">
    <location>
        <position position="119"/>
    </location>
    <ligand>
        <name>Mn(2+)</name>
        <dbReference type="ChEBI" id="CHEBI:29035"/>
    </ligand>
</feature>
<evidence type="ECO:0000256" key="4">
    <source>
        <dbReference type="ARBA" id="ARBA00022525"/>
    </source>
</evidence>
<dbReference type="AlphaFoldDB" id="A0ABD2SWQ9"/>
<feature type="domain" description="Cupin type-1" evidence="12">
    <location>
        <begin position="69"/>
        <end position="223"/>
    </location>
</feature>
<evidence type="ECO:0000256" key="10">
    <source>
        <dbReference type="PIRSR" id="PIRSR601929-3"/>
    </source>
</evidence>
<protein>
    <recommendedName>
        <fullName evidence="11">Germin-like protein</fullName>
    </recommendedName>
</protein>
<keyword evidence="14" id="KW-1185">Reference proteome</keyword>
<comment type="subcellular location">
    <subcellularLocation>
        <location evidence="1 11">Secreted</location>
        <location evidence="1 11">Extracellular space</location>
        <location evidence="1 11">Apoplast</location>
    </subcellularLocation>
</comment>
<evidence type="ECO:0000256" key="5">
    <source>
        <dbReference type="ARBA" id="ARBA00022723"/>
    </source>
</evidence>
<feature type="chain" id="PRO_5044533380" description="Germin-like protein" evidence="11">
    <location>
        <begin position="29"/>
        <end position="230"/>
    </location>
</feature>
<evidence type="ECO:0000313" key="14">
    <source>
        <dbReference type="Proteomes" id="UP001627284"/>
    </source>
</evidence>
<keyword evidence="5 8" id="KW-0479">Metal-binding</keyword>
<evidence type="ECO:0000256" key="1">
    <source>
        <dbReference type="ARBA" id="ARBA00004271"/>
    </source>
</evidence>
<keyword evidence="6 10" id="KW-1015">Disulfide bond</keyword>
<evidence type="ECO:0000256" key="6">
    <source>
        <dbReference type="ARBA" id="ARBA00023157"/>
    </source>
</evidence>
<dbReference type="InterPro" id="IPR014710">
    <property type="entry name" value="RmlC-like_jellyroll"/>
</dbReference>
<evidence type="ECO:0000313" key="13">
    <source>
        <dbReference type="EMBL" id="KAL3348388.1"/>
    </source>
</evidence>
<proteinExistence type="inferred from homology"/>
<dbReference type="PANTHER" id="PTHR31238">
    <property type="entry name" value="GERMIN-LIKE PROTEIN SUBFAMILY 3 MEMBER 3"/>
    <property type="match status" value="1"/>
</dbReference>
<keyword evidence="11" id="KW-0732">Signal</keyword>
<dbReference type="Gene3D" id="2.60.120.10">
    <property type="entry name" value="Jelly Rolls"/>
    <property type="match status" value="1"/>
</dbReference>
<evidence type="ECO:0000256" key="2">
    <source>
        <dbReference type="ARBA" id="ARBA00007456"/>
    </source>
</evidence>
<evidence type="ECO:0000256" key="3">
    <source>
        <dbReference type="ARBA" id="ARBA00022523"/>
    </source>
</evidence>
<comment type="caution">
    <text evidence="13">The sequence shown here is derived from an EMBL/GenBank/DDBJ whole genome shotgun (WGS) entry which is preliminary data.</text>
</comment>
<evidence type="ECO:0000256" key="11">
    <source>
        <dbReference type="RuleBase" id="RU366015"/>
    </source>
</evidence>
<keyword evidence="4 11" id="KW-0964">Secreted</keyword>
<evidence type="ECO:0000256" key="7">
    <source>
        <dbReference type="ARBA" id="ARBA00023211"/>
    </source>
</evidence>
<reference evidence="13 14" key="1">
    <citation type="submission" date="2024-05" db="EMBL/GenBank/DDBJ databases">
        <title>De novo assembly of an allotetraploid wild potato.</title>
        <authorList>
            <person name="Hosaka A.J."/>
        </authorList>
    </citation>
    <scope>NUCLEOTIDE SEQUENCE [LARGE SCALE GENOMIC DNA]</scope>
    <source>
        <tissue evidence="13">Young leaves</tissue>
    </source>
</reference>
<dbReference type="InterPro" id="IPR006045">
    <property type="entry name" value="Cupin_1"/>
</dbReference>
<dbReference type="EMBL" id="JBJKTR010000013">
    <property type="protein sequence ID" value="KAL3348388.1"/>
    <property type="molecule type" value="Genomic_DNA"/>
</dbReference>